<feature type="region of interest" description="Disordered" evidence="1">
    <location>
        <begin position="1"/>
        <end position="53"/>
    </location>
</feature>
<organism evidence="2 3">
    <name type="scientific">Exiguobacterium oxidotolerans</name>
    <dbReference type="NCBI Taxonomy" id="223958"/>
    <lineage>
        <taxon>Bacteria</taxon>
        <taxon>Bacillati</taxon>
        <taxon>Bacillota</taxon>
        <taxon>Bacilli</taxon>
        <taxon>Bacillales</taxon>
        <taxon>Bacillales Family XII. Incertae Sedis</taxon>
        <taxon>Exiguobacterium</taxon>
    </lineage>
</organism>
<sequence>MAHETDRSRELLENEQKRLTEQERELSPEQQEEILKGKEQMPDDPAIAREQDN</sequence>
<dbReference type="RefSeq" id="WP_159173906.1">
    <property type="nucleotide sequence ID" value="NZ_LR732312.1"/>
</dbReference>
<proteinExistence type="predicted"/>
<protein>
    <submittedName>
        <fullName evidence="2">Uncharacterized protein</fullName>
    </submittedName>
</protein>
<reference evidence="2 3" key="1">
    <citation type="submission" date="2019-10" db="EMBL/GenBank/DDBJ databases">
        <authorList>
            <person name="Karimi E."/>
        </authorList>
    </citation>
    <scope>NUCLEOTIDE SEQUENCE [LARGE SCALE GENOMIC DNA]</scope>
    <source>
        <strain evidence="2">Exiguobacterium sp. 9Y</strain>
    </source>
</reference>
<keyword evidence="3" id="KW-1185">Reference proteome</keyword>
<evidence type="ECO:0000313" key="3">
    <source>
        <dbReference type="Proteomes" id="UP000439752"/>
    </source>
</evidence>
<dbReference type="Proteomes" id="UP000439752">
    <property type="component" value="Unassembled WGS sequence"/>
</dbReference>
<gene>
    <name evidence="2" type="ORF">EXIGUO9Y_370050</name>
</gene>
<dbReference type="AlphaFoldDB" id="A0A653IGB8"/>
<dbReference type="EMBL" id="CABWKQ010000031">
    <property type="protein sequence ID" value="VWX38178.1"/>
    <property type="molecule type" value="Genomic_DNA"/>
</dbReference>
<name>A0A653IGB8_9BACL</name>
<evidence type="ECO:0000256" key="1">
    <source>
        <dbReference type="SAM" id="MobiDB-lite"/>
    </source>
</evidence>
<evidence type="ECO:0000313" key="2">
    <source>
        <dbReference type="EMBL" id="VWX38178.1"/>
    </source>
</evidence>
<accession>A0A653IGB8</accession>